<organism evidence="2 3">
    <name type="scientific">Brassica carinata</name>
    <name type="common">Ethiopian mustard</name>
    <name type="synonym">Abyssinian cabbage</name>
    <dbReference type="NCBI Taxonomy" id="52824"/>
    <lineage>
        <taxon>Eukaryota</taxon>
        <taxon>Viridiplantae</taxon>
        <taxon>Streptophyta</taxon>
        <taxon>Embryophyta</taxon>
        <taxon>Tracheophyta</taxon>
        <taxon>Spermatophyta</taxon>
        <taxon>Magnoliopsida</taxon>
        <taxon>eudicotyledons</taxon>
        <taxon>Gunneridae</taxon>
        <taxon>Pentapetalae</taxon>
        <taxon>rosids</taxon>
        <taxon>malvids</taxon>
        <taxon>Brassicales</taxon>
        <taxon>Brassicaceae</taxon>
        <taxon>Brassiceae</taxon>
        <taxon>Brassica</taxon>
    </lineage>
</organism>
<protein>
    <submittedName>
        <fullName evidence="2">Uncharacterized protein</fullName>
    </submittedName>
</protein>
<evidence type="ECO:0000313" key="2">
    <source>
        <dbReference type="EMBL" id="KAG2328856.1"/>
    </source>
</evidence>
<dbReference type="Proteomes" id="UP000886595">
    <property type="component" value="Unassembled WGS sequence"/>
</dbReference>
<gene>
    <name evidence="2" type="ORF">Bca52824_000036</name>
</gene>
<accession>A0A8X7WG44</accession>
<dbReference type="AlphaFoldDB" id="A0A8X7WG44"/>
<proteinExistence type="predicted"/>
<keyword evidence="3" id="KW-1185">Reference proteome</keyword>
<reference evidence="2 3" key="1">
    <citation type="submission" date="2020-02" db="EMBL/GenBank/DDBJ databases">
        <authorList>
            <person name="Ma Q."/>
            <person name="Huang Y."/>
            <person name="Song X."/>
            <person name="Pei D."/>
        </authorList>
    </citation>
    <scope>NUCLEOTIDE SEQUENCE [LARGE SCALE GENOMIC DNA]</scope>
    <source>
        <strain evidence="2">Sxm20200214</strain>
        <tissue evidence="2">Leaf</tissue>
    </source>
</reference>
<comment type="caution">
    <text evidence="2">The sequence shown here is derived from an EMBL/GenBank/DDBJ whole genome shotgun (WGS) entry which is preliminary data.</text>
</comment>
<feature type="compositionally biased region" description="Basic residues" evidence="1">
    <location>
        <begin position="23"/>
        <end position="32"/>
    </location>
</feature>
<evidence type="ECO:0000256" key="1">
    <source>
        <dbReference type="SAM" id="MobiDB-lite"/>
    </source>
</evidence>
<sequence length="157" mass="17950">MEISELLDGGHSGVHVTVEQNPGKRRSWRGGRNRAQPRVENYVRFIFVVFSKSFNHLAVTSIACNPKDMSIAGNSPPILFHGDGLVWATKKKIQLQAELLGKKIESEAKARQELKTKSSAFLRELKKIEFWTESSEKSQVYAKPWLSRDELEKMYED</sequence>
<name>A0A8X7WG44_BRACI</name>
<evidence type="ECO:0000313" key="3">
    <source>
        <dbReference type="Proteomes" id="UP000886595"/>
    </source>
</evidence>
<dbReference type="EMBL" id="JAAMPC010000001">
    <property type="protein sequence ID" value="KAG2328856.1"/>
    <property type="molecule type" value="Genomic_DNA"/>
</dbReference>
<feature type="region of interest" description="Disordered" evidence="1">
    <location>
        <begin position="1"/>
        <end position="33"/>
    </location>
</feature>
<dbReference type="OrthoDB" id="342281at2759"/>